<evidence type="ECO:0000256" key="1">
    <source>
        <dbReference type="SAM" id="MobiDB-lite"/>
    </source>
</evidence>
<dbReference type="Proteomes" id="UP000604825">
    <property type="component" value="Unassembled WGS sequence"/>
</dbReference>
<accession>A0A811Q2A5</accession>
<name>A0A811Q2A5_9POAL</name>
<dbReference type="AlphaFoldDB" id="A0A811Q2A5"/>
<gene>
    <name evidence="2" type="ORF">NCGR_LOCUS38159</name>
</gene>
<sequence length="80" mass="9078">MRPSHCAENQEEAMQQTLQQPAGPLSRHLQANCADFLLPLPLADSRYQLQHLVHGSQQLGQGLQALQDFAQQQKRLVTRY</sequence>
<comment type="caution">
    <text evidence="2">The sequence shown here is derived from an EMBL/GenBank/DDBJ whole genome shotgun (WGS) entry which is preliminary data.</text>
</comment>
<organism evidence="2 3">
    <name type="scientific">Miscanthus lutarioriparius</name>
    <dbReference type="NCBI Taxonomy" id="422564"/>
    <lineage>
        <taxon>Eukaryota</taxon>
        <taxon>Viridiplantae</taxon>
        <taxon>Streptophyta</taxon>
        <taxon>Embryophyta</taxon>
        <taxon>Tracheophyta</taxon>
        <taxon>Spermatophyta</taxon>
        <taxon>Magnoliopsida</taxon>
        <taxon>Liliopsida</taxon>
        <taxon>Poales</taxon>
        <taxon>Poaceae</taxon>
        <taxon>PACMAD clade</taxon>
        <taxon>Panicoideae</taxon>
        <taxon>Andropogonodae</taxon>
        <taxon>Andropogoneae</taxon>
        <taxon>Saccharinae</taxon>
        <taxon>Miscanthus</taxon>
    </lineage>
</organism>
<proteinExistence type="predicted"/>
<feature type="region of interest" description="Disordered" evidence="1">
    <location>
        <begin position="1"/>
        <end position="23"/>
    </location>
</feature>
<dbReference type="EMBL" id="CAJGYO010000009">
    <property type="protein sequence ID" value="CAD6254556.1"/>
    <property type="molecule type" value="Genomic_DNA"/>
</dbReference>
<protein>
    <submittedName>
        <fullName evidence="2">Uncharacterized protein</fullName>
    </submittedName>
</protein>
<keyword evidence="3" id="KW-1185">Reference proteome</keyword>
<evidence type="ECO:0000313" key="2">
    <source>
        <dbReference type="EMBL" id="CAD6254556.1"/>
    </source>
</evidence>
<evidence type="ECO:0000313" key="3">
    <source>
        <dbReference type="Proteomes" id="UP000604825"/>
    </source>
</evidence>
<reference evidence="2" key="1">
    <citation type="submission" date="2020-10" db="EMBL/GenBank/DDBJ databases">
        <authorList>
            <person name="Han B."/>
            <person name="Lu T."/>
            <person name="Zhao Q."/>
            <person name="Huang X."/>
            <person name="Zhao Y."/>
        </authorList>
    </citation>
    <scope>NUCLEOTIDE SEQUENCE</scope>
</reference>